<evidence type="ECO:0000313" key="9">
    <source>
        <dbReference type="Proteomes" id="UP000463857"/>
    </source>
</evidence>
<evidence type="ECO:0000313" key="8">
    <source>
        <dbReference type="EMBL" id="QHC00777.1"/>
    </source>
</evidence>
<dbReference type="GO" id="GO:0000271">
    <property type="term" value="P:polysaccharide biosynthetic process"/>
    <property type="evidence" value="ECO:0007669"/>
    <property type="project" value="InterPro"/>
</dbReference>
<dbReference type="Gene3D" id="3.30.565.10">
    <property type="entry name" value="Histidine kinase-like ATPase, C-terminal domain"/>
    <property type="match status" value="1"/>
</dbReference>
<reference evidence="8 9" key="1">
    <citation type="journal article" date="2018" name="Int. J. Syst. Evol. Microbiol.">
        <title>Epidermidibacterium keratini gen. nov., sp. nov., a member of the family Sporichthyaceae, isolated from keratin epidermis.</title>
        <authorList>
            <person name="Lee D.G."/>
            <person name="Trujillo M.E."/>
            <person name="Kang S."/>
            <person name="Nam J.J."/>
            <person name="Kim Y.J."/>
        </authorList>
    </citation>
    <scope>NUCLEOTIDE SEQUENCE [LARGE SCALE GENOMIC DNA]</scope>
    <source>
        <strain evidence="8 9">EPI-7</strain>
    </source>
</reference>
<keyword evidence="9" id="KW-1185">Reference proteome</keyword>
<organism evidence="8 9">
    <name type="scientific">Epidermidibacterium keratini</name>
    <dbReference type="NCBI Taxonomy" id="1891644"/>
    <lineage>
        <taxon>Bacteria</taxon>
        <taxon>Bacillati</taxon>
        <taxon>Actinomycetota</taxon>
        <taxon>Actinomycetes</taxon>
        <taxon>Sporichthyales</taxon>
        <taxon>Sporichthyaceae</taxon>
        <taxon>Epidermidibacterium</taxon>
    </lineage>
</organism>
<keyword evidence="3 6" id="KW-1133">Transmembrane helix</keyword>
<gene>
    <name evidence="8" type="ORF">EK0264_11105</name>
</gene>
<accession>A0A7L4YQF1</accession>
<dbReference type="AlphaFoldDB" id="A0A7L4YQF1"/>
<feature type="transmembrane region" description="Helical" evidence="6">
    <location>
        <begin position="12"/>
        <end position="29"/>
    </location>
</feature>
<sequence>MRSFLMQSWRFIVVGTAGTVLYLAMYVVLAEVLDTLLANVAAWTVSTVLTNEAHRRITFRAHDRARFDSTAGMLTSLLGLGLSSIAVALAEAQSTTVQLVALLAGTATAGTVRFVLLHLWYGDRAFEEIDDGGRRPKTNPIAATDTTRVSDDGVGFDTQRAHPGIGLREIVVGQLHRVGIDVHLDSEPADGTMVTMRGQHAAREEFA</sequence>
<evidence type="ECO:0000256" key="3">
    <source>
        <dbReference type="ARBA" id="ARBA00022989"/>
    </source>
</evidence>
<evidence type="ECO:0000256" key="2">
    <source>
        <dbReference type="ARBA" id="ARBA00022692"/>
    </source>
</evidence>
<keyword evidence="4 6" id="KW-0472">Membrane</keyword>
<dbReference type="InterPro" id="IPR007267">
    <property type="entry name" value="GtrA_DPMS_TM"/>
</dbReference>
<dbReference type="OrthoDB" id="5184077at2"/>
<dbReference type="Proteomes" id="UP000463857">
    <property type="component" value="Chromosome"/>
</dbReference>
<dbReference type="GO" id="GO:0016020">
    <property type="term" value="C:membrane"/>
    <property type="evidence" value="ECO:0007669"/>
    <property type="project" value="UniProtKB-SubCell"/>
</dbReference>
<evidence type="ECO:0000256" key="1">
    <source>
        <dbReference type="ARBA" id="ARBA00004141"/>
    </source>
</evidence>
<protein>
    <recommendedName>
        <fullName evidence="7">GtrA/DPMS transmembrane domain-containing protein</fullName>
    </recommendedName>
</protein>
<dbReference type="Pfam" id="PF04138">
    <property type="entry name" value="GtrA_DPMS_TM"/>
    <property type="match status" value="1"/>
</dbReference>
<dbReference type="InterPro" id="IPR036890">
    <property type="entry name" value="HATPase_C_sf"/>
</dbReference>
<evidence type="ECO:0000256" key="4">
    <source>
        <dbReference type="ARBA" id="ARBA00023136"/>
    </source>
</evidence>
<feature type="region of interest" description="Disordered" evidence="5">
    <location>
        <begin position="131"/>
        <end position="155"/>
    </location>
</feature>
<name>A0A7L4YQF1_9ACTN</name>
<dbReference type="InParanoid" id="A0A7L4YQF1"/>
<feature type="transmembrane region" description="Helical" evidence="6">
    <location>
        <begin position="96"/>
        <end position="116"/>
    </location>
</feature>
<evidence type="ECO:0000256" key="6">
    <source>
        <dbReference type="SAM" id="Phobius"/>
    </source>
</evidence>
<feature type="domain" description="GtrA/DPMS transmembrane" evidence="7">
    <location>
        <begin position="10"/>
        <end position="120"/>
    </location>
</feature>
<keyword evidence="2 6" id="KW-0812">Transmembrane</keyword>
<proteinExistence type="predicted"/>
<comment type="subcellular location">
    <subcellularLocation>
        <location evidence="1">Membrane</location>
        <topology evidence="1">Multi-pass membrane protein</topology>
    </subcellularLocation>
</comment>
<evidence type="ECO:0000256" key="5">
    <source>
        <dbReference type="SAM" id="MobiDB-lite"/>
    </source>
</evidence>
<dbReference type="KEGG" id="eke:EK0264_11105"/>
<dbReference type="EMBL" id="CP047156">
    <property type="protein sequence ID" value="QHC00777.1"/>
    <property type="molecule type" value="Genomic_DNA"/>
</dbReference>
<dbReference type="RefSeq" id="WP_159545596.1">
    <property type="nucleotide sequence ID" value="NZ_CP047156.1"/>
</dbReference>
<feature type="transmembrane region" description="Helical" evidence="6">
    <location>
        <begin position="71"/>
        <end position="90"/>
    </location>
</feature>
<evidence type="ECO:0000259" key="7">
    <source>
        <dbReference type="Pfam" id="PF04138"/>
    </source>
</evidence>